<keyword evidence="2" id="KW-0808">Transferase</keyword>
<dbReference type="SUPFAM" id="SSF52540">
    <property type="entry name" value="P-loop containing nucleoside triphosphate hydrolases"/>
    <property type="match status" value="1"/>
</dbReference>
<evidence type="ECO:0000256" key="2">
    <source>
        <dbReference type="ARBA" id="ARBA00022679"/>
    </source>
</evidence>
<sequence>MGNIVWLSSYPKSGNTWLRAFIANLVADARAPLAFDTWPRYAVDEANPERFSRVAGAPSTDLDVDALCRSRVAVQADIAAAARGTVFVKTHNLAGSFDGHALQNWTVTAGAIYVIRNPLDVCISFAAHFGLTLDTAIARMADANLATGNDALFVSEIIGSWSQHVASWAALEARGVLLVRYEDMLDKPLKTFTRVARMLKLGDDRARIMRAIEFSDFKRLQRMERSDGFREAVSGAVPFFRKGLAKQWRERLGREQVARIIADHREVMRRFNYLPAGY</sequence>
<evidence type="ECO:0000313" key="4">
    <source>
        <dbReference type="EMBL" id="THD09685.1"/>
    </source>
</evidence>
<dbReference type="AlphaFoldDB" id="A0A4S3KLE0"/>
<dbReference type="InterPro" id="IPR000863">
    <property type="entry name" value="Sulfotransferase_dom"/>
</dbReference>
<dbReference type="EMBL" id="MWQO01000036">
    <property type="protein sequence ID" value="THD09685.1"/>
    <property type="molecule type" value="Genomic_DNA"/>
</dbReference>
<evidence type="ECO:0000313" key="5">
    <source>
        <dbReference type="Proteomes" id="UP000307749"/>
    </source>
</evidence>
<dbReference type="OrthoDB" id="9804504at2"/>
<gene>
    <name evidence="4" type="ORF">B1806_10145</name>
</gene>
<dbReference type="PANTHER" id="PTHR11783">
    <property type="entry name" value="SULFOTRANSFERASE SULT"/>
    <property type="match status" value="1"/>
</dbReference>
<dbReference type="Pfam" id="PF00685">
    <property type="entry name" value="Sulfotransfer_1"/>
    <property type="match status" value="1"/>
</dbReference>
<dbReference type="Gene3D" id="3.40.50.300">
    <property type="entry name" value="P-loop containing nucleotide triphosphate hydrolases"/>
    <property type="match status" value="1"/>
</dbReference>
<dbReference type="InterPro" id="IPR027417">
    <property type="entry name" value="P-loop_NTPase"/>
</dbReference>
<comment type="caution">
    <text evidence="4">The sequence shown here is derived from an EMBL/GenBank/DDBJ whole genome shotgun (WGS) entry which is preliminary data.</text>
</comment>
<evidence type="ECO:0000256" key="1">
    <source>
        <dbReference type="ARBA" id="ARBA00005771"/>
    </source>
</evidence>
<reference evidence="4 5" key="1">
    <citation type="submission" date="2017-02" db="EMBL/GenBank/DDBJ databases">
        <title>Whole genome sequencing of Metallibacterium scheffleri DSM 24874 (T).</title>
        <authorList>
            <person name="Kumar S."/>
            <person name="Patil P."/>
            <person name="Patil P.B."/>
        </authorList>
    </citation>
    <scope>NUCLEOTIDE SEQUENCE [LARGE SCALE GENOMIC DNA]</scope>
    <source>
        <strain evidence="4 5">DSM 24874</strain>
    </source>
</reference>
<protein>
    <recommendedName>
        <fullName evidence="3">Sulfotransferase domain-containing protein</fullName>
    </recommendedName>
</protein>
<feature type="domain" description="Sulfotransferase" evidence="3">
    <location>
        <begin position="5"/>
        <end position="271"/>
    </location>
</feature>
<proteinExistence type="inferred from homology"/>
<dbReference type="GO" id="GO:0008146">
    <property type="term" value="F:sulfotransferase activity"/>
    <property type="evidence" value="ECO:0007669"/>
    <property type="project" value="InterPro"/>
</dbReference>
<dbReference type="Proteomes" id="UP000307749">
    <property type="component" value="Unassembled WGS sequence"/>
</dbReference>
<comment type="similarity">
    <text evidence="1">Belongs to the sulfotransferase 1 family.</text>
</comment>
<evidence type="ECO:0000259" key="3">
    <source>
        <dbReference type="Pfam" id="PF00685"/>
    </source>
</evidence>
<name>A0A4S3KLE0_9GAMM</name>
<organism evidence="4 5">
    <name type="scientific">Metallibacterium scheffleri</name>
    <dbReference type="NCBI Taxonomy" id="993689"/>
    <lineage>
        <taxon>Bacteria</taxon>
        <taxon>Pseudomonadati</taxon>
        <taxon>Pseudomonadota</taxon>
        <taxon>Gammaproteobacteria</taxon>
        <taxon>Lysobacterales</taxon>
        <taxon>Rhodanobacteraceae</taxon>
        <taxon>Metallibacterium</taxon>
    </lineage>
</organism>
<accession>A0A4S3KLE0</accession>
<dbReference type="RefSeq" id="WP_081126678.1">
    <property type="nucleotide sequence ID" value="NZ_LDOS01000001.1"/>
</dbReference>
<keyword evidence="5" id="KW-1185">Reference proteome</keyword>
<dbReference type="STRING" id="993689.GCA_002077135_01386"/>